<evidence type="ECO:0000256" key="1">
    <source>
        <dbReference type="ARBA" id="ARBA00004370"/>
    </source>
</evidence>
<dbReference type="EMBL" id="CAJNOJ010000094">
    <property type="protein sequence ID" value="CAF1093048.1"/>
    <property type="molecule type" value="Genomic_DNA"/>
</dbReference>
<evidence type="ECO:0000256" key="4">
    <source>
        <dbReference type="ARBA" id="ARBA00023136"/>
    </source>
</evidence>
<proteinExistence type="predicted"/>
<feature type="transmembrane region" description="Helical" evidence="5">
    <location>
        <begin position="154"/>
        <end position="179"/>
    </location>
</feature>
<dbReference type="SUPFAM" id="SSF81321">
    <property type="entry name" value="Family A G protein-coupled receptor-like"/>
    <property type="match status" value="1"/>
</dbReference>
<evidence type="ECO:0000313" key="7">
    <source>
        <dbReference type="EMBL" id="CAF1086402.1"/>
    </source>
</evidence>
<dbReference type="Proteomes" id="UP000663852">
    <property type="component" value="Unassembled WGS sequence"/>
</dbReference>
<comment type="subcellular location">
    <subcellularLocation>
        <location evidence="1">Membrane</location>
    </subcellularLocation>
</comment>
<keyword evidence="2 5" id="KW-0812">Transmembrane</keyword>
<keyword evidence="3 5" id="KW-1133">Transmembrane helix</keyword>
<dbReference type="EMBL" id="CAJNOR010001153">
    <property type="protein sequence ID" value="CAF1086402.1"/>
    <property type="molecule type" value="Genomic_DNA"/>
</dbReference>
<evidence type="ECO:0000259" key="6">
    <source>
        <dbReference type="PROSITE" id="PS50262"/>
    </source>
</evidence>
<feature type="transmembrane region" description="Helical" evidence="5">
    <location>
        <begin position="66"/>
        <end position="87"/>
    </location>
</feature>
<dbReference type="PROSITE" id="PS50262">
    <property type="entry name" value="G_PROTEIN_RECEP_F1_2"/>
    <property type="match status" value="1"/>
</dbReference>
<gene>
    <name evidence="8" type="ORF">EDS130_LOCUS19585</name>
    <name evidence="7" type="ORF">XAT740_LOCUS17597</name>
</gene>
<evidence type="ECO:0000313" key="10">
    <source>
        <dbReference type="Proteomes" id="UP000663852"/>
    </source>
</evidence>
<name>A0A814NLL6_ADIRI</name>
<evidence type="ECO:0000256" key="3">
    <source>
        <dbReference type="ARBA" id="ARBA00022989"/>
    </source>
</evidence>
<keyword evidence="4 5" id="KW-0472">Membrane</keyword>
<dbReference type="OrthoDB" id="10028830at2759"/>
<accession>A0A814NLL6</accession>
<feature type="domain" description="G-protein coupled receptors family 1 profile" evidence="6">
    <location>
        <begin position="1"/>
        <end position="215"/>
    </location>
</feature>
<dbReference type="AlphaFoldDB" id="A0A814NLL6"/>
<evidence type="ECO:0000256" key="2">
    <source>
        <dbReference type="ARBA" id="ARBA00022692"/>
    </source>
</evidence>
<feature type="transmembrane region" description="Helical" evidence="5">
    <location>
        <begin position="199"/>
        <end position="218"/>
    </location>
</feature>
<keyword evidence="9" id="KW-1185">Reference proteome</keyword>
<organism evidence="8 10">
    <name type="scientific">Adineta ricciae</name>
    <name type="common">Rotifer</name>
    <dbReference type="NCBI Taxonomy" id="249248"/>
    <lineage>
        <taxon>Eukaryota</taxon>
        <taxon>Metazoa</taxon>
        <taxon>Spiralia</taxon>
        <taxon>Gnathifera</taxon>
        <taxon>Rotifera</taxon>
        <taxon>Eurotatoria</taxon>
        <taxon>Bdelloidea</taxon>
        <taxon>Adinetida</taxon>
        <taxon>Adinetidae</taxon>
        <taxon>Adineta</taxon>
    </lineage>
</organism>
<sequence length="265" mass="30950">MVLNLLSQLIPVTDTYSIWCRIRTMSSQTFLPFSLLLICFAAIDQFFSTSPIPYLRRRSSPKTSQIYAGVTCCLCTLHSIPAGIFTQSFLGLTCYSVNAVYTDYQLYFYYPVILAFFPMSVASLFGLLAYRNVRHIVRRQVPLVRRRLDHQMTALAFARVILFIVSYLPYIGFFIYWAATPMDPTNYVQMMNLFAAGTVIYSILLLNHTIAFYVFLLVSSRFRRQVKNLFVKRLWRRCKQLYKRKLQNEIHPLREISVENVTDNE</sequence>
<dbReference type="GO" id="GO:0016020">
    <property type="term" value="C:membrane"/>
    <property type="evidence" value="ECO:0007669"/>
    <property type="project" value="UniProtKB-SubCell"/>
</dbReference>
<evidence type="ECO:0000313" key="9">
    <source>
        <dbReference type="Proteomes" id="UP000663828"/>
    </source>
</evidence>
<evidence type="ECO:0000256" key="5">
    <source>
        <dbReference type="SAM" id="Phobius"/>
    </source>
</evidence>
<reference evidence="8" key="1">
    <citation type="submission" date="2021-02" db="EMBL/GenBank/DDBJ databases">
        <authorList>
            <person name="Nowell W R."/>
        </authorList>
    </citation>
    <scope>NUCLEOTIDE SEQUENCE</scope>
</reference>
<dbReference type="Gene3D" id="1.20.1070.10">
    <property type="entry name" value="Rhodopsin 7-helix transmembrane proteins"/>
    <property type="match status" value="1"/>
</dbReference>
<comment type="caution">
    <text evidence="8">The sequence shown here is derived from an EMBL/GenBank/DDBJ whole genome shotgun (WGS) entry which is preliminary data.</text>
</comment>
<evidence type="ECO:0000313" key="8">
    <source>
        <dbReference type="EMBL" id="CAF1093048.1"/>
    </source>
</evidence>
<dbReference type="InterPro" id="IPR017452">
    <property type="entry name" value="GPCR_Rhodpsn_7TM"/>
</dbReference>
<dbReference type="Proteomes" id="UP000663828">
    <property type="component" value="Unassembled WGS sequence"/>
</dbReference>
<protein>
    <recommendedName>
        <fullName evidence="6">G-protein coupled receptors family 1 profile domain-containing protein</fullName>
    </recommendedName>
</protein>
<feature type="transmembrane region" description="Helical" evidence="5">
    <location>
        <begin position="107"/>
        <end position="133"/>
    </location>
</feature>